<evidence type="ECO:0000259" key="6">
    <source>
        <dbReference type="PROSITE" id="PS50011"/>
    </source>
</evidence>
<sequence>MSSNAVTEKPIEWIEEAINKRHIKYYEYKHFSNIEEIGIGGFGKVYRAKWRNSEQYLALKSFFNLDSATIKELSHELDLHREVHFHDNIINLFGVTKLTSDNEIDRSQNYLLVMEYADGGSLRKYLEKNFSNLTWENKYNLAYQLACAVLCLHDEGIVHRDLHSGNILVHKNTIKLADFGLSKRIEASSKKHSNLFGVIPYIDPKRFVSENKEYSLNEKSDVYSVGVLLWEISSGQRPFFKDDYDVRLAIRIHVGSRESIIPGTPREYSNLYTECWDGEPDNRPSIIDVVKRLKEFSTPQSDMLKIIEEIDIKNSSSHEKSQLIEAFTHAEVSESNKVNEDNETKKALVNKIVELIFGEINEEKDQNIRNQNIYDNLNSNKITLLEIYNWLLINQNEPNFVFLLGYFNYFETGTDKNNDEAFRLFNKASKENHILSQYYVGLCYEFGHGTLKDEDLAFENFKNIADKNYALGQFKTGYFYHKGISAKKNLKEAFIWYQKAANNGNLMAMFNLGKMYKDGEGTNKDIDKAIYWCNKSFEGGNQNVQKYLEKLMKIKDRKRTNSCKTS</sequence>
<dbReference type="HOGENOM" id="CLU_000288_7_12_1"/>
<feature type="domain" description="Protein kinase" evidence="6">
    <location>
        <begin position="31"/>
        <end position="297"/>
    </location>
</feature>
<evidence type="ECO:0000256" key="4">
    <source>
        <dbReference type="ARBA" id="ARBA00022840"/>
    </source>
</evidence>
<dbReference type="EMBL" id="JEMT01021062">
    <property type="protein sequence ID" value="EXX65643.1"/>
    <property type="molecule type" value="Genomic_DNA"/>
</dbReference>
<dbReference type="SUPFAM" id="SSF56112">
    <property type="entry name" value="Protein kinase-like (PK-like)"/>
    <property type="match status" value="1"/>
</dbReference>
<dbReference type="InterPro" id="IPR000719">
    <property type="entry name" value="Prot_kinase_dom"/>
</dbReference>
<evidence type="ECO:0000313" key="7">
    <source>
        <dbReference type="EMBL" id="EXX65643.1"/>
    </source>
</evidence>
<evidence type="ECO:0000313" key="8">
    <source>
        <dbReference type="Proteomes" id="UP000022910"/>
    </source>
</evidence>
<dbReference type="SUPFAM" id="SSF81901">
    <property type="entry name" value="HCP-like"/>
    <property type="match status" value="1"/>
</dbReference>
<dbReference type="InterPro" id="IPR011009">
    <property type="entry name" value="Kinase-like_dom_sf"/>
</dbReference>
<dbReference type="GO" id="GO:0005524">
    <property type="term" value="F:ATP binding"/>
    <property type="evidence" value="ECO:0007669"/>
    <property type="project" value="UniProtKB-UniRule"/>
</dbReference>
<accession>A0A015MFV3</accession>
<keyword evidence="1" id="KW-0808">Transferase</keyword>
<dbReference type="PANTHER" id="PTHR44329:SF288">
    <property type="entry name" value="MITOGEN-ACTIVATED PROTEIN KINASE KINASE KINASE 20"/>
    <property type="match status" value="1"/>
</dbReference>
<dbReference type="SMART" id="SM00671">
    <property type="entry name" value="SEL1"/>
    <property type="match status" value="4"/>
</dbReference>
<dbReference type="GO" id="GO:0004674">
    <property type="term" value="F:protein serine/threonine kinase activity"/>
    <property type="evidence" value="ECO:0007669"/>
    <property type="project" value="TreeGrafter"/>
</dbReference>
<dbReference type="Proteomes" id="UP000022910">
    <property type="component" value="Unassembled WGS sequence"/>
</dbReference>
<keyword evidence="4 5" id="KW-0067">ATP-binding</keyword>
<dbReference type="InterPro" id="IPR001245">
    <property type="entry name" value="Ser-Thr/Tyr_kinase_cat_dom"/>
</dbReference>
<dbReference type="InterPro" id="IPR006597">
    <property type="entry name" value="Sel1-like"/>
</dbReference>
<dbReference type="Pfam" id="PF08238">
    <property type="entry name" value="Sel1"/>
    <property type="match status" value="4"/>
</dbReference>
<dbReference type="Pfam" id="PF07714">
    <property type="entry name" value="PK_Tyr_Ser-Thr"/>
    <property type="match status" value="1"/>
</dbReference>
<dbReference type="OrthoDB" id="541276at2759"/>
<proteinExistence type="predicted"/>
<dbReference type="AlphaFoldDB" id="A0A015MFV3"/>
<evidence type="ECO:0000256" key="2">
    <source>
        <dbReference type="ARBA" id="ARBA00022741"/>
    </source>
</evidence>
<dbReference type="Gene3D" id="1.10.510.10">
    <property type="entry name" value="Transferase(Phosphotransferase) domain 1"/>
    <property type="match status" value="1"/>
</dbReference>
<reference evidence="7 8" key="1">
    <citation type="submission" date="2014-02" db="EMBL/GenBank/DDBJ databases">
        <title>Single nucleus genome sequencing reveals high similarity among nuclei of an endomycorrhizal fungus.</title>
        <authorList>
            <person name="Lin K."/>
            <person name="Geurts R."/>
            <person name="Zhang Z."/>
            <person name="Limpens E."/>
            <person name="Saunders D.G."/>
            <person name="Mu D."/>
            <person name="Pang E."/>
            <person name="Cao H."/>
            <person name="Cha H."/>
            <person name="Lin T."/>
            <person name="Zhou Q."/>
            <person name="Shang Y."/>
            <person name="Li Y."/>
            <person name="Ivanov S."/>
            <person name="Sharma T."/>
            <person name="Velzen R.V."/>
            <person name="Ruijter N.D."/>
            <person name="Aanen D.K."/>
            <person name="Win J."/>
            <person name="Kamoun S."/>
            <person name="Bisseling T."/>
            <person name="Huang S."/>
        </authorList>
    </citation>
    <scope>NUCLEOTIDE SEQUENCE [LARGE SCALE GENOMIC DNA]</scope>
    <source>
        <strain evidence="8">DAOM197198w</strain>
    </source>
</reference>
<feature type="binding site" evidence="5">
    <location>
        <position position="60"/>
    </location>
    <ligand>
        <name>ATP</name>
        <dbReference type="ChEBI" id="CHEBI:30616"/>
    </ligand>
</feature>
<protein>
    <submittedName>
        <fullName evidence="7">Kic1p</fullName>
    </submittedName>
</protein>
<dbReference type="Gene3D" id="1.25.40.10">
    <property type="entry name" value="Tetratricopeptide repeat domain"/>
    <property type="match status" value="1"/>
</dbReference>
<comment type="caution">
    <text evidence="7">The sequence shown here is derived from an EMBL/GenBank/DDBJ whole genome shotgun (WGS) entry which is preliminary data.</text>
</comment>
<dbReference type="InterPro" id="IPR017441">
    <property type="entry name" value="Protein_kinase_ATP_BS"/>
</dbReference>
<gene>
    <name evidence="7" type="ORF">RirG_131330</name>
</gene>
<evidence type="ECO:0000256" key="1">
    <source>
        <dbReference type="ARBA" id="ARBA00022679"/>
    </source>
</evidence>
<dbReference type="PROSITE" id="PS50011">
    <property type="entry name" value="PROTEIN_KINASE_DOM"/>
    <property type="match status" value="1"/>
</dbReference>
<keyword evidence="3" id="KW-0418">Kinase</keyword>
<dbReference type="InterPro" id="IPR011990">
    <property type="entry name" value="TPR-like_helical_dom_sf"/>
</dbReference>
<dbReference type="InterPro" id="IPR051681">
    <property type="entry name" value="Ser/Thr_Kinases-Pseudokinases"/>
</dbReference>
<evidence type="ECO:0000256" key="3">
    <source>
        <dbReference type="ARBA" id="ARBA00022777"/>
    </source>
</evidence>
<name>A0A015MFV3_RHIIW</name>
<keyword evidence="2 5" id="KW-0547">Nucleotide-binding</keyword>
<organism evidence="7 8">
    <name type="scientific">Rhizophagus irregularis (strain DAOM 197198w)</name>
    <name type="common">Glomus intraradices</name>
    <dbReference type="NCBI Taxonomy" id="1432141"/>
    <lineage>
        <taxon>Eukaryota</taxon>
        <taxon>Fungi</taxon>
        <taxon>Fungi incertae sedis</taxon>
        <taxon>Mucoromycota</taxon>
        <taxon>Glomeromycotina</taxon>
        <taxon>Glomeromycetes</taxon>
        <taxon>Glomerales</taxon>
        <taxon>Glomeraceae</taxon>
        <taxon>Rhizophagus</taxon>
    </lineage>
</organism>
<dbReference type="PRINTS" id="PR00109">
    <property type="entry name" value="TYRKINASE"/>
</dbReference>
<dbReference type="PANTHER" id="PTHR44329">
    <property type="entry name" value="SERINE/THREONINE-PROTEIN KINASE TNNI3K-RELATED"/>
    <property type="match status" value="1"/>
</dbReference>
<keyword evidence="8" id="KW-1185">Reference proteome</keyword>
<dbReference type="PROSITE" id="PS00107">
    <property type="entry name" value="PROTEIN_KINASE_ATP"/>
    <property type="match status" value="1"/>
</dbReference>
<evidence type="ECO:0000256" key="5">
    <source>
        <dbReference type="PROSITE-ProRule" id="PRU10141"/>
    </source>
</evidence>